<evidence type="ECO:0000313" key="10">
    <source>
        <dbReference type="EMBL" id="MDA5397578.1"/>
    </source>
</evidence>
<organism evidence="10 11">
    <name type="scientific">Hoeflea prorocentri</name>
    <dbReference type="NCBI Taxonomy" id="1922333"/>
    <lineage>
        <taxon>Bacteria</taxon>
        <taxon>Pseudomonadati</taxon>
        <taxon>Pseudomonadota</taxon>
        <taxon>Alphaproteobacteria</taxon>
        <taxon>Hyphomicrobiales</taxon>
        <taxon>Rhizobiaceae</taxon>
        <taxon>Hoeflea</taxon>
    </lineage>
</organism>
<dbReference type="GO" id="GO:0016887">
    <property type="term" value="F:ATP hydrolysis activity"/>
    <property type="evidence" value="ECO:0007669"/>
    <property type="project" value="InterPro"/>
</dbReference>
<dbReference type="InterPro" id="IPR003439">
    <property type="entry name" value="ABC_transporter-like_ATP-bd"/>
</dbReference>
<dbReference type="EMBL" id="JAPJZI010000001">
    <property type="protein sequence ID" value="MDA5397578.1"/>
    <property type="molecule type" value="Genomic_DNA"/>
</dbReference>
<feature type="domain" description="ABC transporter" evidence="9">
    <location>
        <begin position="4"/>
        <end position="237"/>
    </location>
</feature>
<dbReference type="Gene3D" id="2.40.50.140">
    <property type="entry name" value="Nucleic acid-binding proteins"/>
    <property type="match status" value="1"/>
</dbReference>
<keyword evidence="6 10" id="KW-0067">ATP-binding</keyword>
<evidence type="ECO:0000256" key="5">
    <source>
        <dbReference type="ARBA" id="ARBA00022741"/>
    </source>
</evidence>
<evidence type="ECO:0000256" key="2">
    <source>
        <dbReference type="ARBA" id="ARBA00005417"/>
    </source>
</evidence>
<keyword evidence="3" id="KW-0813">Transport</keyword>
<dbReference type="GO" id="GO:0055052">
    <property type="term" value="C:ATP-binding cassette (ABC) transporter complex, substrate-binding subunit-containing"/>
    <property type="evidence" value="ECO:0007669"/>
    <property type="project" value="TreeGrafter"/>
</dbReference>
<evidence type="ECO:0000256" key="7">
    <source>
        <dbReference type="ARBA" id="ARBA00022967"/>
    </source>
</evidence>
<dbReference type="Gene3D" id="3.40.50.300">
    <property type="entry name" value="P-loop containing nucleotide triphosphate hydrolases"/>
    <property type="match status" value="1"/>
</dbReference>
<evidence type="ECO:0000313" key="11">
    <source>
        <dbReference type="Proteomes" id="UP001151234"/>
    </source>
</evidence>
<comment type="subcellular location">
    <subcellularLocation>
        <location evidence="1">Cell inner membrane</location>
        <topology evidence="1">Peripheral membrane protein</topology>
    </subcellularLocation>
</comment>
<keyword evidence="7" id="KW-1278">Translocase</keyword>
<dbReference type="InterPro" id="IPR047641">
    <property type="entry name" value="ABC_transpr_MalK/UgpC-like"/>
</dbReference>
<dbReference type="InterPro" id="IPR003593">
    <property type="entry name" value="AAA+_ATPase"/>
</dbReference>
<dbReference type="InterPro" id="IPR017871">
    <property type="entry name" value="ABC_transporter-like_CS"/>
</dbReference>
<dbReference type="RefSeq" id="WP_267989037.1">
    <property type="nucleotide sequence ID" value="NZ_JAPJZI010000001.1"/>
</dbReference>
<keyword evidence="8" id="KW-0472">Membrane</keyword>
<evidence type="ECO:0000256" key="3">
    <source>
        <dbReference type="ARBA" id="ARBA00022448"/>
    </source>
</evidence>
<dbReference type="InterPro" id="IPR012340">
    <property type="entry name" value="NA-bd_OB-fold"/>
</dbReference>
<dbReference type="PANTHER" id="PTHR43875:SF15">
    <property type="entry name" value="TREHALOSE IMPORT ATP-BINDING PROTEIN SUGC"/>
    <property type="match status" value="1"/>
</dbReference>
<reference evidence="10" key="1">
    <citation type="submission" date="2022-11" db="EMBL/GenBank/DDBJ databases">
        <title>Draft genome sequence of Hoeflea poritis E7-10 and Hoeflea prorocentri PM5-8, separated from scleractinian coral Porites lutea and marine dinoflagellate.</title>
        <authorList>
            <person name="Zhang G."/>
            <person name="Wei Q."/>
            <person name="Cai L."/>
        </authorList>
    </citation>
    <scope>NUCLEOTIDE SEQUENCE</scope>
    <source>
        <strain evidence="10">PM5-8</strain>
    </source>
</reference>
<dbReference type="AlphaFoldDB" id="A0A9X3UFB4"/>
<dbReference type="FunFam" id="3.40.50.300:FF:000042">
    <property type="entry name" value="Maltose/maltodextrin ABC transporter, ATP-binding protein"/>
    <property type="match status" value="1"/>
</dbReference>
<evidence type="ECO:0000256" key="6">
    <source>
        <dbReference type="ARBA" id="ARBA00022840"/>
    </source>
</evidence>
<dbReference type="InterPro" id="IPR008995">
    <property type="entry name" value="Mo/tungstate-bd_C_term_dom"/>
</dbReference>
<dbReference type="PROSITE" id="PS50893">
    <property type="entry name" value="ABC_TRANSPORTER_2"/>
    <property type="match status" value="1"/>
</dbReference>
<proteinExistence type="inferred from homology"/>
<dbReference type="Gene3D" id="2.40.50.100">
    <property type="match status" value="1"/>
</dbReference>
<evidence type="ECO:0000256" key="1">
    <source>
        <dbReference type="ARBA" id="ARBA00004417"/>
    </source>
</evidence>
<dbReference type="SUPFAM" id="SSF52540">
    <property type="entry name" value="P-loop containing nucleoside triphosphate hydrolases"/>
    <property type="match status" value="1"/>
</dbReference>
<keyword evidence="5" id="KW-0547">Nucleotide-binding</keyword>
<accession>A0A9X3UFB4</accession>
<evidence type="ECO:0000256" key="4">
    <source>
        <dbReference type="ARBA" id="ARBA00022475"/>
    </source>
</evidence>
<protein>
    <submittedName>
        <fullName evidence="10">ABC transporter ATP-binding protein</fullName>
    </submittedName>
</protein>
<keyword evidence="11" id="KW-1185">Reference proteome</keyword>
<name>A0A9X3UFB4_9HYPH</name>
<dbReference type="Pfam" id="PF00005">
    <property type="entry name" value="ABC_tran"/>
    <property type="match status" value="1"/>
</dbReference>
<comment type="caution">
    <text evidence="10">The sequence shown here is derived from an EMBL/GenBank/DDBJ whole genome shotgun (WGS) entry which is preliminary data.</text>
</comment>
<evidence type="ECO:0000256" key="8">
    <source>
        <dbReference type="ARBA" id="ARBA00023136"/>
    </source>
</evidence>
<dbReference type="SMART" id="SM00382">
    <property type="entry name" value="AAA"/>
    <property type="match status" value="1"/>
</dbReference>
<comment type="similarity">
    <text evidence="2">Belongs to the ABC transporter superfamily.</text>
</comment>
<evidence type="ECO:0000259" key="9">
    <source>
        <dbReference type="PROSITE" id="PS50893"/>
    </source>
</evidence>
<dbReference type="GO" id="GO:0005524">
    <property type="term" value="F:ATP binding"/>
    <property type="evidence" value="ECO:0007669"/>
    <property type="project" value="UniProtKB-KW"/>
</dbReference>
<dbReference type="PANTHER" id="PTHR43875">
    <property type="entry name" value="MALTODEXTRIN IMPORT ATP-BINDING PROTEIN MSMX"/>
    <property type="match status" value="1"/>
</dbReference>
<keyword evidence="4" id="KW-1003">Cell membrane</keyword>
<dbReference type="InterPro" id="IPR027417">
    <property type="entry name" value="P-loop_NTPase"/>
</dbReference>
<gene>
    <name evidence="10" type="ORF">OQ273_03230</name>
</gene>
<dbReference type="SUPFAM" id="SSF50331">
    <property type="entry name" value="MOP-like"/>
    <property type="match status" value="1"/>
</dbReference>
<dbReference type="PROSITE" id="PS00211">
    <property type="entry name" value="ABC_TRANSPORTER_1"/>
    <property type="match status" value="1"/>
</dbReference>
<dbReference type="Proteomes" id="UP001151234">
    <property type="component" value="Unassembled WGS sequence"/>
</dbReference>
<sequence>MNVLTVENLSKTYGMTQALNDVSFECKEGEFFTLFGPSGAGKTTILELIAGMKSDYQGRISIRGRPLEGMAMQNRNIAMAFEDYALYPHMTVEENISFPLRSPRAPKRSVAEIRKKVQWTADELDIGHLLERNPVQLSGGQKQRVALARALVREADVYLLDEPIAHLDAKLRTVARANLKAMANNLGATIIYVTHDFREALGLSDRLLILNQGKVLQIDEPRKVYAKPATDFVGRLLGDPVMNMVDGLLRKSENGMTLLAGGVTLKLNAHLSQEAEDRLKAGSDKARLGIRPSGVQVHLEDPGNATALPVYTIEHSADHLLVYFEIAGVYFGGICPAHTDLSMGQQVWIRLDENRGHLFDATFDLDTSSVAEDAA</sequence>
<dbReference type="GO" id="GO:0140359">
    <property type="term" value="F:ABC-type transporter activity"/>
    <property type="evidence" value="ECO:0007669"/>
    <property type="project" value="UniProtKB-ARBA"/>
</dbReference>